<dbReference type="PANTHER" id="PTHR43208:SF1">
    <property type="entry name" value="ABC TRANSPORTER SUBSTRATE-BINDING PROTEIN"/>
    <property type="match status" value="1"/>
</dbReference>
<dbReference type="InterPro" id="IPR052910">
    <property type="entry name" value="ABC-Purine-Binding"/>
</dbReference>
<dbReference type="AlphaFoldDB" id="A0A212JJ62"/>
<dbReference type="Gene3D" id="3.40.50.2300">
    <property type="match status" value="2"/>
</dbReference>
<dbReference type="PANTHER" id="PTHR43208">
    <property type="entry name" value="ABC TRANSPORTER SUBSTRATE-BINDING PROTEIN"/>
    <property type="match status" value="1"/>
</dbReference>
<reference evidence="4" key="1">
    <citation type="submission" date="2016-04" db="EMBL/GenBank/DDBJ databases">
        <authorList>
            <person name="Evans L.H."/>
            <person name="Alamgir A."/>
            <person name="Owens N."/>
            <person name="Weber N.D."/>
            <person name="Virtaneva K."/>
            <person name="Barbian K."/>
            <person name="Babar A."/>
            <person name="Rosenke K."/>
        </authorList>
    </citation>
    <scope>NUCLEOTIDE SEQUENCE</scope>
    <source>
        <strain evidence="4">86</strain>
    </source>
</reference>
<sequence length="354" mass="38095">MRSFAAALLAAAVCILFPVTAPAAEKPVTVGFVYISPAGEVGWSHSHDLARRALAAMPGVTAVFKENVPEGREAEQAIREMAQQGCDIIFTTSFGYMDPTLTVAKEFPAVTFLHCSGFKTAPNVSTYFGRVYQVRFLTGMVAGAMTKSNIIGYAAAYPIPEVIRGINAFTLGAQAVNPKVEVRVVWTKTWYDEAKERDAAMSLITGGADVVAQHQDSPAAQQAAEARGVYSVGYHTDMSAFAPKAHLVAAVWNWVPFYKDVLAKVRKGEWRSSDSWPGLESGVVGLSPFGPMVPQAVRDKVLTCRDAIARGAMTVFTGPILDQNGKIRIKAGEKADDATLLNMNWFVLGVTATL</sequence>
<keyword evidence="1 2" id="KW-0732">Signal</keyword>
<accession>A0A212JJ62</accession>
<dbReference type="EMBL" id="FLUQ01000001">
    <property type="protein sequence ID" value="SBV99466.1"/>
    <property type="molecule type" value="Genomic_DNA"/>
</dbReference>
<dbReference type="Pfam" id="PF02608">
    <property type="entry name" value="Bmp"/>
    <property type="match status" value="1"/>
</dbReference>
<dbReference type="InterPro" id="IPR003760">
    <property type="entry name" value="PnrA-like"/>
</dbReference>
<evidence type="ECO:0000256" key="2">
    <source>
        <dbReference type="SAM" id="SignalP"/>
    </source>
</evidence>
<proteinExistence type="predicted"/>
<feature type="domain" description="ABC transporter substrate-binding protein PnrA-like" evidence="3">
    <location>
        <begin position="29"/>
        <end position="296"/>
    </location>
</feature>
<gene>
    <name evidence="4" type="ORF">KL86DPRO_11597</name>
</gene>
<dbReference type="GO" id="GO:0005886">
    <property type="term" value="C:plasma membrane"/>
    <property type="evidence" value="ECO:0007669"/>
    <property type="project" value="InterPro"/>
</dbReference>
<organism evidence="4">
    <name type="scientific">uncultured delta proteobacterium</name>
    <dbReference type="NCBI Taxonomy" id="34034"/>
    <lineage>
        <taxon>Bacteria</taxon>
        <taxon>Deltaproteobacteria</taxon>
        <taxon>environmental samples</taxon>
    </lineage>
</organism>
<protein>
    <submittedName>
        <fullName evidence="4">Purine-binding protein BAB2_0673</fullName>
    </submittedName>
</protein>
<dbReference type="CDD" id="cd19963">
    <property type="entry name" value="PBP1_BMP-like"/>
    <property type="match status" value="1"/>
</dbReference>
<evidence type="ECO:0000313" key="4">
    <source>
        <dbReference type="EMBL" id="SBV99466.1"/>
    </source>
</evidence>
<name>A0A212JJ62_9DELT</name>
<feature type="signal peptide" evidence="2">
    <location>
        <begin position="1"/>
        <end position="23"/>
    </location>
</feature>
<evidence type="ECO:0000259" key="3">
    <source>
        <dbReference type="Pfam" id="PF02608"/>
    </source>
</evidence>
<feature type="chain" id="PRO_5013256441" evidence="2">
    <location>
        <begin position="24"/>
        <end position="354"/>
    </location>
</feature>
<evidence type="ECO:0000256" key="1">
    <source>
        <dbReference type="ARBA" id="ARBA00022729"/>
    </source>
</evidence>